<gene>
    <name evidence="1" type="ORF">M5X19_01365</name>
</gene>
<reference evidence="1 2" key="1">
    <citation type="submission" date="2022-05" db="EMBL/GenBank/DDBJ databases">
        <title>Genome Sequencing of Bee-Associated Microbes.</title>
        <authorList>
            <person name="Dunlap C."/>
        </authorList>
    </citation>
    <scope>NUCLEOTIDE SEQUENCE [LARGE SCALE GENOMIC DNA]</scope>
    <source>
        <strain evidence="1 2">NRRL B-14421</strain>
    </source>
</reference>
<dbReference type="EMBL" id="JAMDMX010000002">
    <property type="protein sequence ID" value="MCY9691576.1"/>
    <property type="molecule type" value="Genomic_DNA"/>
</dbReference>
<keyword evidence="2" id="KW-1185">Reference proteome</keyword>
<dbReference type="RefSeq" id="WP_154669535.1">
    <property type="nucleotide sequence ID" value="NZ_JAMDMW010000108.1"/>
</dbReference>
<name>A0ABT4G5X1_9BACL</name>
<sequence>MAISIYGQIDGFALGRNPFQNPFFLNAWTSVVRNFPTINQSISACLTMAYVQSSILYRAYIYTVSEKSLEGNEYTWEQLVMEQVVV</sequence>
<evidence type="ECO:0000313" key="1">
    <source>
        <dbReference type="EMBL" id="MCY9691576.1"/>
    </source>
</evidence>
<dbReference type="Proteomes" id="UP001527099">
    <property type="component" value="Unassembled WGS sequence"/>
</dbReference>
<comment type="caution">
    <text evidence="1">The sequence shown here is derived from an EMBL/GenBank/DDBJ whole genome shotgun (WGS) entry which is preliminary data.</text>
</comment>
<accession>A0ABT4G5X1</accession>
<protein>
    <submittedName>
        <fullName evidence="1">Uncharacterized protein</fullName>
    </submittedName>
</protein>
<proteinExistence type="predicted"/>
<organism evidence="1 2">
    <name type="scientific">Paenibacillus alginolyticus</name>
    <dbReference type="NCBI Taxonomy" id="59839"/>
    <lineage>
        <taxon>Bacteria</taxon>
        <taxon>Bacillati</taxon>
        <taxon>Bacillota</taxon>
        <taxon>Bacilli</taxon>
        <taxon>Bacillales</taxon>
        <taxon>Paenibacillaceae</taxon>
        <taxon>Paenibacillus</taxon>
    </lineage>
</organism>
<evidence type="ECO:0000313" key="2">
    <source>
        <dbReference type="Proteomes" id="UP001527099"/>
    </source>
</evidence>